<gene>
    <name evidence="2" type="ORF">PTTG_30791</name>
</gene>
<feature type="non-terminal residue" evidence="2">
    <location>
        <position position="138"/>
    </location>
</feature>
<dbReference type="AlphaFoldDB" id="A0A180FXG7"/>
<organism evidence="2">
    <name type="scientific">Puccinia triticina (isolate 1-1 / race 1 (BBBD))</name>
    <name type="common">Brown leaf rust fungus</name>
    <dbReference type="NCBI Taxonomy" id="630390"/>
    <lineage>
        <taxon>Eukaryota</taxon>
        <taxon>Fungi</taxon>
        <taxon>Dikarya</taxon>
        <taxon>Basidiomycota</taxon>
        <taxon>Pucciniomycotina</taxon>
        <taxon>Pucciniomycetes</taxon>
        <taxon>Pucciniales</taxon>
        <taxon>Pucciniaceae</taxon>
        <taxon>Puccinia</taxon>
    </lineage>
</organism>
<accession>A0A180FXG7</accession>
<reference evidence="2" key="2">
    <citation type="submission" date="2016-05" db="EMBL/GenBank/DDBJ databases">
        <title>Comparative analysis highlights variable genome content of wheat rusts and divergence of the mating loci.</title>
        <authorList>
            <person name="Cuomo C.A."/>
            <person name="Bakkeren G."/>
            <person name="Szabo L."/>
            <person name="Khalil H."/>
            <person name="Joly D."/>
            <person name="Goldberg J."/>
            <person name="Young S."/>
            <person name="Zeng Q."/>
            <person name="Fellers J."/>
        </authorList>
    </citation>
    <scope>NUCLEOTIDE SEQUENCE [LARGE SCALE GENOMIC DNA]</scope>
    <source>
        <strain evidence="2">1-1 BBBD Race 1</strain>
    </source>
</reference>
<dbReference type="OrthoDB" id="8117702at2759"/>
<evidence type="ECO:0000313" key="3">
    <source>
        <dbReference type="EnsemblFungi" id="PTTG_30791-t43_1-p1"/>
    </source>
</evidence>
<keyword evidence="4" id="KW-1185">Reference proteome</keyword>
<feature type="compositionally biased region" description="Basic and acidic residues" evidence="1">
    <location>
        <begin position="70"/>
        <end position="81"/>
    </location>
</feature>
<proteinExistence type="predicted"/>
<dbReference type="EnsemblFungi" id="PTTG_30791-t43_1">
    <property type="protein sequence ID" value="PTTG_30791-t43_1-p1"/>
    <property type="gene ID" value="PTTG_30791"/>
</dbReference>
<evidence type="ECO:0000313" key="4">
    <source>
        <dbReference type="Proteomes" id="UP000005240"/>
    </source>
</evidence>
<sequence length="138" mass="14049">MHAHLTTGLACMRESSRLLAVQSVHSSHGADGNKSVADGGEPMADGGEPMADGGEPMADGGEPMADGDESVGREGPLENKKQTSGLVEEMSSKSSCDSSSCARCIQSGRSSHACSSTGALSSGRGALLAQLKMDQPKR</sequence>
<feature type="compositionally biased region" description="Low complexity" evidence="1">
    <location>
        <begin position="92"/>
        <end position="101"/>
    </location>
</feature>
<evidence type="ECO:0000256" key="1">
    <source>
        <dbReference type="SAM" id="MobiDB-lite"/>
    </source>
</evidence>
<protein>
    <submittedName>
        <fullName evidence="2 3">Uncharacterized protein</fullName>
    </submittedName>
</protein>
<reference evidence="3 4" key="3">
    <citation type="journal article" date="2017" name="G3 (Bethesda)">
        <title>Comparative analysis highlights variable genome content of wheat rusts and divergence of the mating loci.</title>
        <authorList>
            <person name="Cuomo C.A."/>
            <person name="Bakkeren G."/>
            <person name="Khalil H.B."/>
            <person name="Panwar V."/>
            <person name="Joly D."/>
            <person name="Linning R."/>
            <person name="Sakthikumar S."/>
            <person name="Song X."/>
            <person name="Adiconis X."/>
            <person name="Fan L."/>
            <person name="Goldberg J.M."/>
            <person name="Levin J.Z."/>
            <person name="Young S."/>
            <person name="Zeng Q."/>
            <person name="Anikster Y."/>
            <person name="Bruce M."/>
            <person name="Wang M."/>
            <person name="Yin C."/>
            <person name="McCallum B."/>
            <person name="Szabo L.J."/>
            <person name="Hulbert S."/>
            <person name="Chen X."/>
            <person name="Fellers J.P."/>
        </authorList>
    </citation>
    <scope>NUCLEOTIDE SEQUENCE</scope>
    <source>
        <strain evidence="3">isolate 1-1 / race 1 (BBBD)</strain>
        <strain evidence="4">Isolate 1-1 / race 1 (BBBD)</strain>
    </source>
</reference>
<name>A0A180FXG7_PUCT1</name>
<feature type="region of interest" description="Disordered" evidence="1">
    <location>
        <begin position="22"/>
        <end position="138"/>
    </location>
</feature>
<dbReference type="Proteomes" id="UP000005240">
    <property type="component" value="Unassembled WGS sequence"/>
</dbReference>
<evidence type="ECO:0000313" key="2">
    <source>
        <dbReference type="EMBL" id="OAV85101.1"/>
    </source>
</evidence>
<feature type="compositionally biased region" description="Polar residues" evidence="1">
    <location>
        <begin position="107"/>
        <end position="120"/>
    </location>
</feature>
<dbReference type="VEuPathDB" id="FungiDB:PTTG_30791"/>
<dbReference type="EMBL" id="ADAS02007057">
    <property type="protein sequence ID" value="OAV85101.1"/>
    <property type="molecule type" value="Genomic_DNA"/>
</dbReference>
<reference evidence="2" key="1">
    <citation type="submission" date="2009-11" db="EMBL/GenBank/DDBJ databases">
        <authorList>
            <consortium name="The Broad Institute Genome Sequencing Platform"/>
            <person name="Ward D."/>
            <person name="Feldgarden M."/>
            <person name="Earl A."/>
            <person name="Young S.K."/>
            <person name="Zeng Q."/>
            <person name="Koehrsen M."/>
            <person name="Alvarado L."/>
            <person name="Berlin A."/>
            <person name="Bochicchio J."/>
            <person name="Borenstein D."/>
            <person name="Chapman S.B."/>
            <person name="Chen Z."/>
            <person name="Engels R."/>
            <person name="Freedman E."/>
            <person name="Gellesch M."/>
            <person name="Goldberg J."/>
            <person name="Griggs A."/>
            <person name="Gujja S."/>
            <person name="Heilman E."/>
            <person name="Heiman D."/>
            <person name="Hepburn T."/>
            <person name="Howarth C."/>
            <person name="Jen D."/>
            <person name="Larson L."/>
            <person name="Lewis B."/>
            <person name="Mehta T."/>
            <person name="Park D."/>
            <person name="Pearson M."/>
            <person name="Roberts A."/>
            <person name="Saif S."/>
            <person name="Shea T."/>
            <person name="Shenoy N."/>
            <person name="Sisk P."/>
            <person name="Stolte C."/>
            <person name="Sykes S."/>
            <person name="Thomson T."/>
            <person name="Walk T."/>
            <person name="White J."/>
            <person name="Yandava C."/>
            <person name="Izard J."/>
            <person name="Baranova O.V."/>
            <person name="Blanton J.M."/>
            <person name="Tanner A.C."/>
            <person name="Dewhirst F.E."/>
            <person name="Haas B."/>
            <person name="Nusbaum C."/>
            <person name="Birren B."/>
        </authorList>
    </citation>
    <scope>NUCLEOTIDE SEQUENCE [LARGE SCALE GENOMIC DNA]</scope>
    <source>
        <strain evidence="2">1-1 BBBD Race 1</strain>
    </source>
</reference>
<reference evidence="3" key="4">
    <citation type="submission" date="2025-05" db="UniProtKB">
        <authorList>
            <consortium name="EnsemblFungi"/>
        </authorList>
    </citation>
    <scope>IDENTIFICATION</scope>
    <source>
        <strain evidence="3">isolate 1-1 / race 1 (BBBD)</strain>
    </source>
</reference>